<reference evidence="11" key="1">
    <citation type="submission" date="2011-08" db="EMBL/GenBank/DDBJ databases">
        <title>The draft genome of Latimeria chalumnae.</title>
        <authorList>
            <person name="Di Palma F."/>
            <person name="Alfoldi J."/>
            <person name="Johnson J."/>
            <person name="Berlin A."/>
            <person name="Gnerre S."/>
            <person name="Jaffe D."/>
            <person name="MacCallum I."/>
            <person name="Young S."/>
            <person name="Walker B.J."/>
            <person name="Lander E."/>
            <person name="Lindblad-Toh K."/>
        </authorList>
    </citation>
    <scope>NUCLEOTIDE SEQUENCE [LARGE SCALE GENOMIC DNA]</scope>
    <source>
        <strain evidence="11">Wild caught</strain>
    </source>
</reference>
<reference evidence="10" key="2">
    <citation type="submission" date="2025-08" db="UniProtKB">
        <authorList>
            <consortium name="Ensembl"/>
        </authorList>
    </citation>
    <scope>IDENTIFICATION</scope>
</reference>
<keyword evidence="3 8" id="KW-1133">Transmembrane helix</keyword>
<feature type="transmembrane region" description="Helical" evidence="8">
    <location>
        <begin position="216"/>
        <end position="234"/>
    </location>
</feature>
<keyword evidence="7" id="KW-0807">Transducer</keyword>
<keyword evidence="5 8" id="KW-0472">Membrane</keyword>
<protein>
    <recommendedName>
        <fullName evidence="9">G-protein coupled receptors family 1 profile domain-containing protein</fullName>
    </recommendedName>
</protein>
<dbReference type="InterPro" id="IPR017452">
    <property type="entry name" value="GPCR_Rhodpsn_7TM"/>
</dbReference>
<evidence type="ECO:0000256" key="7">
    <source>
        <dbReference type="ARBA" id="ARBA00023224"/>
    </source>
</evidence>
<dbReference type="Proteomes" id="UP000008672">
    <property type="component" value="Unassembled WGS sequence"/>
</dbReference>
<dbReference type="GO" id="GO:0016020">
    <property type="term" value="C:membrane"/>
    <property type="evidence" value="ECO:0007669"/>
    <property type="project" value="UniProtKB-SubCell"/>
</dbReference>
<dbReference type="PANTHER" id="PTHR24237">
    <property type="entry name" value="G-PROTEIN COUPLED RECEPTOR"/>
    <property type="match status" value="1"/>
</dbReference>
<evidence type="ECO:0000256" key="5">
    <source>
        <dbReference type="ARBA" id="ARBA00023136"/>
    </source>
</evidence>
<dbReference type="GeneTree" id="ENSGT01030000234518"/>
<dbReference type="PANTHER" id="PTHR24237:SF35">
    <property type="entry name" value="G-PROTEIN COUPLED RECEPTOR 141-RELATED"/>
    <property type="match status" value="1"/>
</dbReference>
<dbReference type="Pfam" id="PF00001">
    <property type="entry name" value="7tm_1"/>
    <property type="match status" value="1"/>
</dbReference>
<keyword evidence="6" id="KW-0675">Receptor</keyword>
<feature type="domain" description="G-protein coupled receptors family 1 profile" evidence="9">
    <location>
        <begin position="21"/>
        <end position="235"/>
    </location>
</feature>
<sequence length="235" mass="26854">PLRDFNLFPLPPEYCTILIGGTLGVILMSFCLLKSHSRSTSTIVVINLVATHSVFLVTIPFRISYYVQNQWNYGFFFCKVSSSMVHIHMYLSFLFYVVLLATKYLTFLTSKDKDIVYRKPYVVAASVLIWVVVILIVFPTYFSNYGSSERYAHGRCFQFQRELKRKSVIIINYMASSCMIVVICTLVACQGVILAKVIKTHSGSLSAHLEFGAQKTPLTFLLIMLVCFLPYQLFR</sequence>
<evidence type="ECO:0000256" key="4">
    <source>
        <dbReference type="ARBA" id="ARBA00023040"/>
    </source>
</evidence>
<comment type="subcellular location">
    <subcellularLocation>
        <location evidence="1">Membrane</location>
        <topology evidence="1">Multi-pass membrane protein</topology>
    </subcellularLocation>
</comment>
<evidence type="ECO:0000313" key="11">
    <source>
        <dbReference type="Proteomes" id="UP000008672"/>
    </source>
</evidence>
<keyword evidence="4" id="KW-0297">G-protein coupled receptor</keyword>
<dbReference type="PRINTS" id="PR01157">
    <property type="entry name" value="P2YPURNOCPTR"/>
</dbReference>
<evidence type="ECO:0000256" key="6">
    <source>
        <dbReference type="ARBA" id="ARBA00023170"/>
    </source>
</evidence>
<organism evidence="10 11">
    <name type="scientific">Latimeria chalumnae</name>
    <name type="common">Coelacanth</name>
    <dbReference type="NCBI Taxonomy" id="7897"/>
    <lineage>
        <taxon>Eukaryota</taxon>
        <taxon>Metazoa</taxon>
        <taxon>Chordata</taxon>
        <taxon>Craniata</taxon>
        <taxon>Vertebrata</taxon>
        <taxon>Euteleostomi</taxon>
        <taxon>Coelacanthiformes</taxon>
        <taxon>Coelacanthidae</taxon>
        <taxon>Latimeria</taxon>
    </lineage>
</organism>
<dbReference type="SUPFAM" id="SSF81321">
    <property type="entry name" value="Family A G protein-coupled receptor-like"/>
    <property type="match status" value="1"/>
</dbReference>
<dbReference type="Ensembl" id="ENSLACT00000003287.1">
    <property type="protein sequence ID" value="ENSLACP00000003257.1"/>
    <property type="gene ID" value="ENSLACG00000002913.1"/>
</dbReference>
<feature type="transmembrane region" description="Helical" evidence="8">
    <location>
        <begin position="45"/>
        <end position="67"/>
    </location>
</feature>
<feature type="transmembrane region" description="Helical" evidence="8">
    <location>
        <begin position="121"/>
        <end position="142"/>
    </location>
</feature>
<feature type="transmembrane region" description="Helical" evidence="8">
    <location>
        <begin position="170"/>
        <end position="195"/>
    </location>
</feature>
<dbReference type="InterPro" id="IPR000276">
    <property type="entry name" value="GPCR_Rhodpsn"/>
</dbReference>
<evidence type="ECO:0000256" key="2">
    <source>
        <dbReference type="ARBA" id="ARBA00022692"/>
    </source>
</evidence>
<dbReference type="GO" id="GO:0008142">
    <property type="term" value="F:oxysterol binding"/>
    <property type="evidence" value="ECO:0007669"/>
    <property type="project" value="InterPro"/>
</dbReference>
<feature type="transmembrane region" description="Helical" evidence="8">
    <location>
        <begin position="87"/>
        <end position="109"/>
    </location>
</feature>
<dbReference type="EMBL" id="AFYH01235179">
    <property type="status" value="NOT_ANNOTATED_CDS"/>
    <property type="molecule type" value="Genomic_DNA"/>
</dbReference>
<evidence type="ECO:0000256" key="8">
    <source>
        <dbReference type="SAM" id="Phobius"/>
    </source>
</evidence>
<accession>H3A0T6</accession>
<reference evidence="10" key="3">
    <citation type="submission" date="2025-09" db="UniProtKB">
        <authorList>
            <consortium name="Ensembl"/>
        </authorList>
    </citation>
    <scope>IDENTIFICATION</scope>
</reference>
<proteinExistence type="predicted"/>
<dbReference type="InterPro" id="IPR047160">
    <property type="entry name" value="GP183-like"/>
</dbReference>
<keyword evidence="2 8" id="KW-0812">Transmembrane</keyword>
<keyword evidence="11" id="KW-1185">Reference proteome</keyword>
<dbReference type="GO" id="GO:0004930">
    <property type="term" value="F:G protein-coupled receptor activity"/>
    <property type="evidence" value="ECO:0007669"/>
    <property type="project" value="UniProtKB-KW"/>
</dbReference>
<evidence type="ECO:0000259" key="9">
    <source>
        <dbReference type="PROSITE" id="PS50262"/>
    </source>
</evidence>
<name>H3A0T6_LATCH</name>
<evidence type="ECO:0000256" key="1">
    <source>
        <dbReference type="ARBA" id="ARBA00004141"/>
    </source>
</evidence>
<dbReference type="PROSITE" id="PS50262">
    <property type="entry name" value="G_PROTEIN_RECEP_F1_2"/>
    <property type="match status" value="1"/>
</dbReference>
<evidence type="ECO:0000313" key="10">
    <source>
        <dbReference type="Ensembl" id="ENSLACP00000003257.1"/>
    </source>
</evidence>
<dbReference type="AlphaFoldDB" id="H3A0T6"/>
<dbReference type="Gene3D" id="1.20.1070.10">
    <property type="entry name" value="Rhodopsin 7-helix transmembrane proteins"/>
    <property type="match status" value="1"/>
</dbReference>
<feature type="transmembrane region" description="Helical" evidence="8">
    <location>
        <begin position="14"/>
        <end position="33"/>
    </location>
</feature>
<dbReference type="HOGENOM" id="CLU_069285_0_0_1"/>
<evidence type="ECO:0000256" key="3">
    <source>
        <dbReference type="ARBA" id="ARBA00022989"/>
    </source>
</evidence>